<dbReference type="SUPFAM" id="SSF52540">
    <property type="entry name" value="P-loop containing nucleoside triphosphate hydrolases"/>
    <property type="match status" value="1"/>
</dbReference>
<feature type="domain" description="DNA polymerase III delta N-terminal" evidence="9">
    <location>
        <begin position="19"/>
        <end position="147"/>
    </location>
</feature>
<dbReference type="InterPro" id="IPR005790">
    <property type="entry name" value="DNA_polIII_delta"/>
</dbReference>
<evidence type="ECO:0000259" key="9">
    <source>
        <dbReference type="Pfam" id="PF06144"/>
    </source>
</evidence>
<evidence type="ECO:0000256" key="3">
    <source>
        <dbReference type="ARBA" id="ARBA00022679"/>
    </source>
</evidence>
<name>A0A9X2S7Q1_9FIRM</name>
<comment type="catalytic activity">
    <reaction evidence="8">
        <text>DNA(n) + a 2'-deoxyribonucleoside 5'-triphosphate = DNA(n+1) + diphosphate</text>
        <dbReference type="Rhea" id="RHEA:22508"/>
        <dbReference type="Rhea" id="RHEA-COMP:17339"/>
        <dbReference type="Rhea" id="RHEA-COMP:17340"/>
        <dbReference type="ChEBI" id="CHEBI:33019"/>
        <dbReference type="ChEBI" id="CHEBI:61560"/>
        <dbReference type="ChEBI" id="CHEBI:173112"/>
        <dbReference type="EC" id="2.7.7.7"/>
    </reaction>
</comment>
<keyword evidence="3 11" id="KW-0808">Transferase</keyword>
<evidence type="ECO:0000256" key="2">
    <source>
        <dbReference type="ARBA" id="ARBA00017703"/>
    </source>
</evidence>
<evidence type="ECO:0000256" key="5">
    <source>
        <dbReference type="ARBA" id="ARBA00022705"/>
    </source>
</evidence>
<comment type="similarity">
    <text evidence="7">Belongs to the DNA polymerase HolA subunit family.</text>
</comment>
<dbReference type="OrthoDB" id="9775929at2"/>
<dbReference type="Pfam" id="PF06144">
    <property type="entry name" value="DNA_pol3_delta"/>
    <property type="match status" value="1"/>
</dbReference>
<dbReference type="GO" id="GO:0003677">
    <property type="term" value="F:DNA binding"/>
    <property type="evidence" value="ECO:0007669"/>
    <property type="project" value="InterPro"/>
</dbReference>
<dbReference type="Gene3D" id="3.40.50.300">
    <property type="entry name" value="P-loop containing nucleotide triphosphate hydrolases"/>
    <property type="match status" value="1"/>
</dbReference>
<dbReference type="GO" id="GO:0006261">
    <property type="term" value="P:DNA-templated DNA replication"/>
    <property type="evidence" value="ECO:0007669"/>
    <property type="project" value="TreeGrafter"/>
</dbReference>
<dbReference type="InterPro" id="IPR008921">
    <property type="entry name" value="DNA_pol3_clamp-load_cplx_C"/>
</dbReference>
<gene>
    <name evidence="11" type="primary">holA</name>
    <name evidence="11" type="ORF">NSA23_12740</name>
</gene>
<dbReference type="AlphaFoldDB" id="A0A9X2S7Q1"/>
<dbReference type="EC" id="2.7.7.7" evidence="1"/>
<keyword evidence="6" id="KW-0239">DNA-directed DNA polymerase</keyword>
<dbReference type="Pfam" id="PF21694">
    <property type="entry name" value="DNA_pol3_delta_C"/>
    <property type="match status" value="1"/>
</dbReference>
<evidence type="ECO:0000259" key="10">
    <source>
        <dbReference type="Pfam" id="PF21694"/>
    </source>
</evidence>
<dbReference type="NCBIfam" id="TIGR01128">
    <property type="entry name" value="holA"/>
    <property type="match status" value="1"/>
</dbReference>
<keyword evidence="12" id="KW-1185">Reference proteome</keyword>
<evidence type="ECO:0000256" key="6">
    <source>
        <dbReference type="ARBA" id="ARBA00022932"/>
    </source>
</evidence>
<dbReference type="GO" id="GO:0003887">
    <property type="term" value="F:DNA-directed DNA polymerase activity"/>
    <property type="evidence" value="ECO:0007669"/>
    <property type="project" value="UniProtKB-KW"/>
</dbReference>
<dbReference type="InterPro" id="IPR027417">
    <property type="entry name" value="P-loop_NTPase"/>
</dbReference>
<dbReference type="InterPro" id="IPR048466">
    <property type="entry name" value="DNA_pol3_delta-like_C"/>
</dbReference>
<evidence type="ECO:0000256" key="7">
    <source>
        <dbReference type="ARBA" id="ARBA00034754"/>
    </source>
</evidence>
<dbReference type="InterPro" id="IPR010372">
    <property type="entry name" value="DNA_pol3_delta_N"/>
</dbReference>
<protein>
    <recommendedName>
        <fullName evidence="2">DNA polymerase III subunit delta</fullName>
        <ecNumber evidence="1">2.7.7.7</ecNumber>
    </recommendedName>
</protein>
<organism evidence="11 12">
    <name type="scientific">Anaerosalibacter massiliensis</name>
    <dbReference type="NCBI Taxonomy" id="1347392"/>
    <lineage>
        <taxon>Bacteria</taxon>
        <taxon>Bacillati</taxon>
        <taxon>Bacillota</taxon>
        <taxon>Tissierellia</taxon>
        <taxon>Tissierellales</taxon>
        <taxon>Sporanaerobacteraceae</taxon>
        <taxon>Anaerosalibacter</taxon>
    </lineage>
</organism>
<proteinExistence type="inferred from homology"/>
<dbReference type="PANTHER" id="PTHR34388">
    <property type="entry name" value="DNA POLYMERASE III SUBUNIT DELTA"/>
    <property type="match status" value="1"/>
</dbReference>
<dbReference type="EMBL" id="JANJZL010000010">
    <property type="protein sequence ID" value="MCR2044972.1"/>
    <property type="molecule type" value="Genomic_DNA"/>
</dbReference>
<dbReference type="RefSeq" id="WP_042680800.1">
    <property type="nucleotide sequence ID" value="NZ_CABKTM010000022.1"/>
</dbReference>
<sequence length="350" mass="40939">MKFEVFLKDIKEDKLKPVYLFYGEEDYLMDYSIEALKQKYINKGLESLNYILLDGDIIEMKDIYDACETLPFMSEKKIVIIKNLGIFGSKTKGQAAEYFNNKKDELKNYILTLEDYICLVFLEKNINIDKRKALIKSIKKSGEIIEFTKLKGRDLNNWINKAFKKHKKTISYQNINYFIQHSSYFDRDMKKSLYDLENEIIKLVNFTGDRKEITAKDIDVVMAKSLDTNIFNLLNSIGQKNINNALIVFNEMCISNEPIPLILHMIIRQLRLIFIFKLLKDKGYDRKSTMGKLKVGIYEYEKISNQSRNFSNIQLEKALKMCLECDENIKTGIIDGKLALEMLIVKMCSL</sequence>
<keyword evidence="4 11" id="KW-0548">Nucleotidyltransferase</keyword>
<evidence type="ECO:0000256" key="4">
    <source>
        <dbReference type="ARBA" id="ARBA00022695"/>
    </source>
</evidence>
<reference evidence="11" key="1">
    <citation type="submission" date="2022-07" db="EMBL/GenBank/DDBJ databases">
        <title>Enhanced cultured diversity of the mouse gut microbiota enables custom-made synthetic communities.</title>
        <authorList>
            <person name="Afrizal A."/>
        </authorList>
    </citation>
    <scope>NUCLEOTIDE SEQUENCE</scope>
    <source>
        <strain evidence="11">DSM 29482</strain>
    </source>
</reference>
<dbReference type="Proteomes" id="UP001142078">
    <property type="component" value="Unassembled WGS sequence"/>
</dbReference>
<dbReference type="PANTHER" id="PTHR34388:SF1">
    <property type="entry name" value="DNA POLYMERASE III SUBUNIT DELTA"/>
    <property type="match status" value="1"/>
</dbReference>
<evidence type="ECO:0000256" key="8">
    <source>
        <dbReference type="ARBA" id="ARBA00049244"/>
    </source>
</evidence>
<dbReference type="SUPFAM" id="SSF48019">
    <property type="entry name" value="post-AAA+ oligomerization domain-like"/>
    <property type="match status" value="1"/>
</dbReference>
<dbReference type="Gene3D" id="1.20.272.10">
    <property type="match status" value="1"/>
</dbReference>
<evidence type="ECO:0000256" key="1">
    <source>
        <dbReference type="ARBA" id="ARBA00012417"/>
    </source>
</evidence>
<feature type="domain" description="DNA polymerase III delta subunit-like C-terminal" evidence="10">
    <location>
        <begin position="228"/>
        <end position="347"/>
    </location>
</feature>
<evidence type="ECO:0000313" key="12">
    <source>
        <dbReference type="Proteomes" id="UP001142078"/>
    </source>
</evidence>
<keyword evidence="5" id="KW-0235">DNA replication</keyword>
<evidence type="ECO:0000313" key="11">
    <source>
        <dbReference type="EMBL" id="MCR2044972.1"/>
    </source>
</evidence>
<comment type="caution">
    <text evidence="11">The sequence shown here is derived from an EMBL/GenBank/DDBJ whole genome shotgun (WGS) entry which is preliminary data.</text>
</comment>
<dbReference type="Gene3D" id="1.10.8.60">
    <property type="match status" value="1"/>
</dbReference>
<dbReference type="GO" id="GO:0009360">
    <property type="term" value="C:DNA polymerase III complex"/>
    <property type="evidence" value="ECO:0007669"/>
    <property type="project" value="InterPro"/>
</dbReference>
<accession>A0A9X2S7Q1</accession>